<dbReference type="InterPro" id="IPR027469">
    <property type="entry name" value="Cation_efflux_TMD_sf"/>
</dbReference>
<organism evidence="9 10">
    <name type="scientific">Pyramidobacter porci</name>
    <dbReference type="NCBI Taxonomy" id="2605789"/>
    <lineage>
        <taxon>Bacteria</taxon>
        <taxon>Thermotogati</taxon>
        <taxon>Synergistota</taxon>
        <taxon>Synergistia</taxon>
        <taxon>Synergistales</taxon>
        <taxon>Dethiosulfovibrionaceae</taxon>
        <taxon>Pyramidobacter</taxon>
    </lineage>
</organism>
<proteinExistence type="inferred from homology"/>
<feature type="transmembrane region" description="Helical" evidence="7">
    <location>
        <begin position="122"/>
        <end position="142"/>
    </location>
</feature>
<evidence type="ECO:0000259" key="8">
    <source>
        <dbReference type="Pfam" id="PF01545"/>
    </source>
</evidence>
<dbReference type="InterPro" id="IPR058533">
    <property type="entry name" value="Cation_efflux_TM"/>
</dbReference>
<accession>A0A6L5Y8V4</accession>
<sequence length="378" mass="41357">MSSAEIEKAVSRNRIIVRTSIIGILANVVLAAFKAVIAVMTGSIAITMDAVNNISDAASSLITIIGTKLAAKPADRKHPFGYGRIEYLSAMIISIIVFYAGITSFAESAKKIVHPETPEYSATSLVIVAVGVLVKIVLGHFVKKTGRKVNSDSLVNSGEDARLDSVISASTLAAAVVFMTFRVSLESWLGAIISIVIIKSGLEMLRNTVSETLGERVDAELAKGVKETVSSFPEVRGAYDLVLNNYGPSAYSGSVHIEVPDTLTAAELDVLTRKITAEVFAKNHVYLTAIDVYSYNTKDLEAAAMRDKIRKKVMAHEHVMQMHAFYADRERRVIRFDMVVSFDAKDRAALYREITDEVREMYPEYTVITALDTDFSES</sequence>
<dbReference type="GO" id="GO:0016020">
    <property type="term" value="C:membrane"/>
    <property type="evidence" value="ECO:0007669"/>
    <property type="project" value="UniProtKB-SubCell"/>
</dbReference>
<keyword evidence="5 7" id="KW-1133">Transmembrane helix</keyword>
<dbReference type="InterPro" id="IPR036837">
    <property type="entry name" value="Cation_efflux_CTD_sf"/>
</dbReference>
<dbReference type="Proteomes" id="UP000473699">
    <property type="component" value="Unassembled WGS sequence"/>
</dbReference>
<evidence type="ECO:0000256" key="6">
    <source>
        <dbReference type="ARBA" id="ARBA00023136"/>
    </source>
</evidence>
<dbReference type="GO" id="GO:0008324">
    <property type="term" value="F:monoatomic cation transmembrane transporter activity"/>
    <property type="evidence" value="ECO:0007669"/>
    <property type="project" value="InterPro"/>
</dbReference>
<comment type="similarity">
    <text evidence="2">Belongs to the cation diffusion facilitator (CDF) transporter (TC 2.A.4) family.</text>
</comment>
<evidence type="ECO:0000313" key="10">
    <source>
        <dbReference type="Proteomes" id="UP000473699"/>
    </source>
</evidence>
<gene>
    <name evidence="9" type="ORF">FYJ74_01175</name>
</gene>
<dbReference type="Pfam" id="PF01545">
    <property type="entry name" value="Cation_efflux"/>
    <property type="match status" value="1"/>
</dbReference>
<evidence type="ECO:0000256" key="7">
    <source>
        <dbReference type="SAM" id="Phobius"/>
    </source>
</evidence>
<evidence type="ECO:0000256" key="5">
    <source>
        <dbReference type="ARBA" id="ARBA00022989"/>
    </source>
</evidence>
<comment type="subcellular location">
    <subcellularLocation>
        <location evidence="1">Membrane</location>
        <topology evidence="1">Multi-pass membrane protein</topology>
    </subcellularLocation>
</comment>
<feature type="domain" description="Cation efflux protein transmembrane" evidence="8">
    <location>
        <begin position="21"/>
        <end position="211"/>
    </location>
</feature>
<dbReference type="SUPFAM" id="SSF160240">
    <property type="entry name" value="Cation efflux protein cytoplasmic domain-like"/>
    <property type="match status" value="1"/>
</dbReference>
<dbReference type="AlphaFoldDB" id="A0A6L5Y8V4"/>
<dbReference type="EMBL" id="VUNH01000001">
    <property type="protein sequence ID" value="MST54666.1"/>
    <property type="molecule type" value="Genomic_DNA"/>
</dbReference>
<feature type="transmembrane region" description="Helical" evidence="7">
    <location>
        <begin position="21"/>
        <end position="48"/>
    </location>
</feature>
<feature type="transmembrane region" description="Helical" evidence="7">
    <location>
        <begin position="163"/>
        <end position="181"/>
    </location>
</feature>
<evidence type="ECO:0000256" key="3">
    <source>
        <dbReference type="ARBA" id="ARBA00022448"/>
    </source>
</evidence>
<dbReference type="SUPFAM" id="SSF161111">
    <property type="entry name" value="Cation efflux protein transmembrane domain-like"/>
    <property type="match status" value="1"/>
</dbReference>
<dbReference type="FunFam" id="1.20.1510.10:FF:000006">
    <property type="entry name" value="Divalent cation efflux transporter"/>
    <property type="match status" value="1"/>
</dbReference>
<dbReference type="PANTHER" id="PTHR43840">
    <property type="entry name" value="MITOCHONDRIAL METAL TRANSPORTER 1-RELATED"/>
    <property type="match status" value="1"/>
</dbReference>
<evidence type="ECO:0000313" key="9">
    <source>
        <dbReference type="EMBL" id="MST54666.1"/>
    </source>
</evidence>
<dbReference type="Gene3D" id="1.20.1510.10">
    <property type="entry name" value="Cation efflux protein transmembrane domain"/>
    <property type="match status" value="1"/>
</dbReference>
<keyword evidence="6 7" id="KW-0472">Membrane</keyword>
<name>A0A6L5Y8V4_9BACT</name>
<comment type="caution">
    <text evidence="9">The sequence shown here is derived from an EMBL/GenBank/DDBJ whole genome shotgun (WGS) entry which is preliminary data.</text>
</comment>
<dbReference type="NCBIfam" id="TIGR01297">
    <property type="entry name" value="CDF"/>
    <property type="match status" value="1"/>
</dbReference>
<evidence type="ECO:0000256" key="2">
    <source>
        <dbReference type="ARBA" id="ARBA00008114"/>
    </source>
</evidence>
<dbReference type="Gene3D" id="3.30.70.1350">
    <property type="entry name" value="Cation efflux protein, cytoplasmic domain"/>
    <property type="match status" value="1"/>
</dbReference>
<keyword evidence="3" id="KW-0813">Transport</keyword>
<reference evidence="9 10" key="1">
    <citation type="submission" date="2019-08" db="EMBL/GenBank/DDBJ databases">
        <title>In-depth cultivation of the pig gut microbiome towards novel bacterial diversity and tailored functional studies.</title>
        <authorList>
            <person name="Wylensek D."/>
            <person name="Hitch T.C.A."/>
            <person name="Clavel T."/>
        </authorList>
    </citation>
    <scope>NUCLEOTIDE SEQUENCE [LARGE SCALE GENOMIC DNA]</scope>
    <source>
        <strain evidence="9 10">SM-530-WT-4B</strain>
    </source>
</reference>
<dbReference type="PANTHER" id="PTHR43840:SF50">
    <property type="entry name" value="MANGANESE EFFLUX SYSTEM PROTEIN MNES"/>
    <property type="match status" value="1"/>
</dbReference>
<keyword evidence="4 7" id="KW-0812">Transmembrane</keyword>
<evidence type="ECO:0000256" key="4">
    <source>
        <dbReference type="ARBA" id="ARBA00022692"/>
    </source>
</evidence>
<dbReference type="InterPro" id="IPR050291">
    <property type="entry name" value="CDF_Transporter"/>
</dbReference>
<evidence type="ECO:0000256" key="1">
    <source>
        <dbReference type="ARBA" id="ARBA00004141"/>
    </source>
</evidence>
<protein>
    <submittedName>
        <fullName evidence="9">Cation transporter</fullName>
    </submittedName>
</protein>
<keyword evidence="10" id="KW-1185">Reference proteome</keyword>
<dbReference type="InterPro" id="IPR002524">
    <property type="entry name" value="Cation_efflux"/>
</dbReference>
<feature type="transmembrane region" description="Helical" evidence="7">
    <location>
        <begin position="83"/>
        <end position="102"/>
    </location>
</feature>